<evidence type="ECO:0000256" key="1">
    <source>
        <dbReference type="ARBA" id="ARBA00004123"/>
    </source>
</evidence>
<sequence>MPVHTYFTTGYRQYRGLSSPIGSLCAAVPLIRAEKAIVYDQCGAQFQTEESLEAHRQIHTGSDMAIFCLLCGKRFQTQTALQQHMEVHAGVRSYICSECNRTFPSHTALKRHLRSHTDGEDTTAYADAPPTRRAKYHLNPSLNADETLRPRATEPHPLG</sequence>
<dbReference type="EMBL" id="BRZM01000002">
    <property type="protein sequence ID" value="GLD46423.1"/>
    <property type="molecule type" value="Genomic_DNA"/>
</dbReference>
<keyword evidence="11" id="KW-1185">Reference proteome</keyword>
<evidence type="ECO:0000256" key="5">
    <source>
        <dbReference type="ARBA" id="ARBA00022833"/>
    </source>
</evidence>
<dbReference type="Proteomes" id="UP001279410">
    <property type="component" value="Unassembled WGS sequence"/>
</dbReference>
<evidence type="ECO:0000259" key="9">
    <source>
        <dbReference type="PROSITE" id="PS50157"/>
    </source>
</evidence>
<keyword evidence="2" id="KW-0479">Metal-binding</keyword>
<name>A0AAD3M2K6_LATJO</name>
<feature type="region of interest" description="Disordered" evidence="8">
    <location>
        <begin position="139"/>
        <end position="159"/>
    </location>
</feature>
<keyword evidence="4 7" id="KW-0863">Zinc-finger</keyword>
<evidence type="ECO:0000256" key="8">
    <source>
        <dbReference type="SAM" id="MobiDB-lite"/>
    </source>
</evidence>
<dbReference type="PROSITE" id="PS50157">
    <property type="entry name" value="ZINC_FINGER_C2H2_2"/>
    <property type="match status" value="3"/>
</dbReference>
<dbReference type="Pfam" id="PF13912">
    <property type="entry name" value="zf-C2H2_6"/>
    <property type="match status" value="2"/>
</dbReference>
<feature type="non-terminal residue" evidence="10">
    <location>
        <position position="159"/>
    </location>
</feature>
<organism evidence="10 11">
    <name type="scientific">Lates japonicus</name>
    <name type="common">Japanese lates</name>
    <dbReference type="NCBI Taxonomy" id="270547"/>
    <lineage>
        <taxon>Eukaryota</taxon>
        <taxon>Metazoa</taxon>
        <taxon>Chordata</taxon>
        <taxon>Craniata</taxon>
        <taxon>Vertebrata</taxon>
        <taxon>Euteleostomi</taxon>
        <taxon>Actinopterygii</taxon>
        <taxon>Neopterygii</taxon>
        <taxon>Teleostei</taxon>
        <taxon>Neoteleostei</taxon>
        <taxon>Acanthomorphata</taxon>
        <taxon>Carangaria</taxon>
        <taxon>Carangaria incertae sedis</taxon>
        <taxon>Centropomidae</taxon>
        <taxon>Lates</taxon>
    </lineage>
</organism>
<keyword evidence="6" id="KW-0539">Nucleus</keyword>
<evidence type="ECO:0000256" key="3">
    <source>
        <dbReference type="ARBA" id="ARBA00022737"/>
    </source>
</evidence>
<feature type="domain" description="C2H2-type" evidence="9">
    <location>
        <begin position="37"/>
        <end position="64"/>
    </location>
</feature>
<gene>
    <name evidence="10" type="ORF">AKAME5_000078200</name>
</gene>
<reference evidence="10" key="1">
    <citation type="submission" date="2022-08" db="EMBL/GenBank/DDBJ databases">
        <title>Genome sequencing of akame (Lates japonicus).</title>
        <authorList>
            <person name="Hashiguchi Y."/>
            <person name="Takahashi H."/>
        </authorList>
    </citation>
    <scope>NUCLEOTIDE SEQUENCE</scope>
    <source>
        <strain evidence="10">Kochi</strain>
    </source>
</reference>
<dbReference type="SUPFAM" id="SSF57667">
    <property type="entry name" value="beta-beta-alpha zinc fingers"/>
    <property type="match status" value="2"/>
</dbReference>
<dbReference type="Gene3D" id="3.30.160.60">
    <property type="entry name" value="Classic Zinc Finger"/>
    <property type="match status" value="2"/>
</dbReference>
<dbReference type="GO" id="GO:0005634">
    <property type="term" value="C:nucleus"/>
    <property type="evidence" value="ECO:0007669"/>
    <property type="project" value="UniProtKB-SubCell"/>
</dbReference>
<feature type="compositionally biased region" description="Basic and acidic residues" evidence="8">
    <location>
        <begin position="146"/>
        <end position="159"/>
    </location>
</feature>
<evidence type="ECO:0000256" key="7">
    <source>
        <dbReference type="PROSITE-ProRule" id="PRU00042"/>
    </source>
</evidence>
<dbReference type="PROSITE" id="PS00028">
    <property type="entry name" value="ZINC_FINGER_C2H2_1"/>
    <property type="match status" value="2"/>
</dbReference>
<protein>
    <submittedName>
        <fullName evidence="10">Zinc finger and BTB domain-containing protein 16 isoform X1</fullName>
    </submittedName>
</protein>
<feature type="domain" description="C2H2-type" evidence="9">
    <location>
        <begin position="94"/>
        <end position="121"/>
    </location>
</feature>
<dbReference type="GO" id="GO:0010468">
    <property type="term" value="P:regulation of gene expression"/>
    <property type="evidence" value="ECO:0007669"/>
    <property type="project" value="TreeGrafter"/>
</dbReference>
<evidence type="ECO:0000313" key="11">
    <source>
        <dbReference type="Proteomes" id="UP001279410"/>
    </source>
</evidence>
<feature type="domain" description="C2H2-type" evidence="9">
    <location>
        <begin position="66"/>
        <end position="93"/>
    </location>
</feature>
<dbReference type="PANTHER" id="PTHR16515:SF49">
    <property type="entry name" value="GASTRULA ZINC FINGER PROTEIN XLCGF49.1-LIKE-RELATED"/>
    <property type="match status" value="1"/>
</dbReference>
<comment type="caution">
    <text evidence="10">The sequence shown here is derived from an EMBL/GenBank/DDBJ whole genome shotgun (WGS) entry which is preliminary data.</text>
</comment>
<dbReference type="FunFam" id="3.30.160.60:FF:001818">
    <property type="entry name" value="GDNF-inducible zinc finger protein 1 isoform X1"/>
    <property type="match status" value="1"/>
</dbReference>
<dbReference type="PANTHER" id="PTHR16515">
    <property type="entry name" value="PR DOMAIN ZINC FINGER PROTEIN"/>
    <property type="match status" value="1"/>
</dbReference>
<dbReference type="AlphaFoldDB" id="A0AAD3M2K6"/>
<dbReference type="InterPro" id="IPR013087">
    <property type="entry name" value="Znf_C2H2_type"/>
</dbReference>
<evidence type="ECO:0000256" key="4">
    <source>
        <dbReference type="ARBA" id="ARBA00022771"/>
    </source>
</evidence>
<keyword evidence="5" id="KW-0862">Zinc</keyword>
<accession>A0AAD3M2K6</accession>
<dbReference type="GO" id="GO:0008270">
    <property type="term" value="F:zinc ion binding"/>
    <property type="evidence" value="ECO:0007669"/>
    <property type="project" value="UniProtKB-KW"/>
</dbReference>
<evidence type="ECO:0000256" key="2">
    <source>
        <dbReference type="ARBA" id="ARBA00022723"/>
    </source>
</evidence>
<keyword evidence="3" id="KW-0677">Repeat</keyword>
<proteinExistence type="predicted"/>
<dbReference type="SMART" id="SM00355">
    <property type="entry name" value="ZnF_C2H2"/>
    <property type="match status" value="3"/>
</dbReference>
<dbReference type="Pfam" id="PF13894">
    <property type="entry name" value="zf-C2H2_4"/>
    <property type="match status" value="1"/>
</dbReference>
<comment type="subcellular location">
    <subcellularLocation>
        <location evidence="1">Nucleus</location>
    </subcellularLocation>
</comment>
<evidence type="ECO:0000256" key="6">
    <source>
        <dbReference type="ARBA" id="ARBA00023242"/>
    </source>
</evidence>
<evidence type="ECO:0000313" key="10">
    <source>
        <dbReference type="EMBL" id="GLD46423.1"/>
    </source>
</evidence>
<dbReference type="InterPro" id="IPR050331">
    <property type="entry name" value="Zinc_finger"/>
</dbReference>
<dbReference type="InterPro" id="IPR036236">
    <property type="entry name" value="Znf_C2H2_sf"/>
</dbReference>